<evidence type="ECO:0000313" key="3">
    <source>
        <dbReference type="EMBL" id="OGI79272.1"/>
    </source>
</evidence>
<accession>A0A1F6WBR2</accession>
<gene>
    <name evidence="3" type="ORF">A3F19_00960</name>
</gene>
<dbReference type="AlphaFoldDB" id="A0A1F6WBR2"/>
<sequence>MLTKKVVRFFDKLEDKIRAKLSHTPIFYGFLGGIGVVLFWRGVWHIADDINLSSIVSIITGSIILLLTGVFVSAFVGNRLIISGLIGEKKLAERAEEEIESEEAQIKNLQNTLGRMEKKLDHIDKEIEGK</sequence>
<evidence type="ECO:0000256" key="1">
    <source>
        <dbReference type="SAM" id="Coils"/>
    </source>
</evidence>
<keyword evidence="2" id="KW-0472">Membrane</keyword>
<name>A0A1F6WBR2_9BACT</name>
<reference evidence="3 4" key="1">
    <citation type="journal article" date="2016" name="Nat. Commun.">
        <title>Thousands of microbial genomes shed light on interconnected biogeochemical processes in an aquifer system.</title>
        <authorList>
            <person name="Anantharaman K."/>
            <person name="Brown C.T."/>
            <person name="Hug L.A."/>
            <person name="Sharon I."/>
            <person name="Castelle C.J."/>
            <person name="Probst A.J."/>
            <person name="Thomas B.C."/>
            <person name="Singh A."/>
            <person name="Wilkins M.J."/>
            <person name="Karaoz U."/>
            <person name="Brodie E.L."/>
            <person name="Williams K.H."/>
            <person name="Hubbard S.S."/>
            <person name="Banfield J.F."/>
        </authorList>
    </citation>
    <scope>NUCLEOTIDE SEQUENCE [LARGE SCALE GENOMIC DNA]</scope>
</reference>
<keyword evidence="2" id="KW-0812">Transmembrane</keyword>
<keyword evidence="1" id="KW-0175">Coiled coil</keyword>
<feature type="coiled-coil region" evidence="1">
    <location>
        <begin position="85"/>
        <end position="126"/>
    </location>
</feature>
<dbReference type="EMBL" id="MFUJ01000018">
    <property type="protein sequence ID" value="OGI79272.1"/>
    <property type="molecule type" value="Genomic_DNA"/>
</dbReference>
<comment type="caution">
    <text evidence="3">The sequence shown here is derived from an EMBL/GenBank/DDBJ whole genome shotgun (WGS) entry which is preliminary data.</text>
</comment>
<feature type="transmembrane region" description="Helical" evidence="2">
    <location>
        <begin position="21"/>
        <end position="40"/>
    </location>
</feature>
<proteinExistence type="predicted"/>
<organism evidence="3 4">
    <name type="scientific">Candidatus Nomurabacteria bacterium RIFCSPHIGHO2_12_FULL_37_29</name>
    <dbReference type="NCBI Taxonomy" id="1801759"/>
    <lineage>
        <taxon>Bacteria</taxon>
        <taxon>Candidatus Nomuraibacteriota</taxon>
    </lineage>
</organism>
<dbReference type="Proteomes" id="UP000177052">
    <property type="component" value="Unassembled WGS sequence"/>
</dbReference>
<keyword evidence="2" id="KW-1133">Transmembrane helix</keyword>
<protein>
    <submittedName>
        <fullName evidence="3">Uncharacterized protein</fullName>
    </submittedName>
</protein>
<evidence type="ECO:0000313" key="4">
    <source>
        <dbReference type="Proteomes" id="UP000177052"/>
    </source>
</evidence>
<feature type="transmembrane region" description="Helical" evidence="2">
    <location>
        <begin position="52"/>
        <end position="76"/>
    </location>
</feature>
<evidence type="ECO:0000256" key="2">
    <source>
        <dbReference type="SAM" id="Phobius"/>
    </source>
</evidence>